<dbReference type="PROSITE" id="PS50090">
    <property type="entry name" value="MYB_LIKE"/>
    <property type="match status" value="1"/>
</dbReference>
<feature type="compositionally biased region" description="Polar residues" evidence="1">
    <location>
        <begin position="104"/>
        <end position="121"/>
    </location>
</feature>
<dbReference type="OrthoDB" id="118550at2759"/>
<evidence type="ECO:0000313" key="4">
    <source>
        <dbReference type="Proteomes" id="UP000230750"/>
    </source>
</evidence>
<feature type="region of interest" description="Disordered" evidence="1">
    <location>
        <begin position="424"/>
        <end position="588"/>
    </location>
</feature>
<proteinExistence type="predicted"/>
<feature type="compositionally biased region" description="Basic and acidic residues" evidence="1">
    <location>
        <begin position="787"/>
        <end position="802"/>
    </location>
</feature>
<feature type="compositionally biased region" description="Low complexity" evidence="1">
    <location>
        <begin position="87"/>
        <end position="103"/>
    </location>
</feature>
<dbReference type="PANTHER" id="PTHR16124:SF3">
    <property type="entry name" value="MIS18-BINDING PROTEIN 1"/>
    <property type="match status" value="1"/>
</dbReference>
<feature type="compositionally biased region" description="Polar residues" evidence="1">
    <location>
        <begin position="324"/>
        <end position="336"/>
    </location>
</feature>
<dbReference type="GO" id="GO:0000775">
    <property type="term" value="C:chromosome, centromeric region"/>
    <property type="evidence" value="ECO:0007669"/>
    <property type="project" value="TreeGrafter"/>
</dbReference>
<feature type="domain" description="Myb-like" evidence="2">
    <location>
        <begin position="795"/>
        <end position="849"/>
    </location>
</feature>
<dbReference type="Pfam" id="PF09133">
    <property type="entry name" value="SANTA"/>
    <property type="match status" value="1"/>
</dbReference>
<feature type="compositionally biased region" description="Polar residues" evidence="1">
    <location>
        <begin position="855"/>
        <end position="868"/>
    </location>
</feature>
<feature type="region of interest" description="Disordered" evidence="1">
    <location>
        <begin position="648"/>
        <end position="805"/>
    </location>
</feature>
<feature type="compositionally biased region" description="Polar residues" evidence="1">
    <location>
        <begin position="307"/>
        <end position="317"/>
    </location>
</feature>
<feature type="compositionally biased region" description="Basic and acidic residues" evidence="1">
    <location>
        <begin position="764"/>
        <end position="774"/>
    </location>
</feature>
<evidence type="ECO:0000259" key="2">
    <source>
        <dbReference type="PROSITE" id="PS50090"/>
    </source>
</evidence>
<accession>A0A2G8JY31</accession>
<feature type="compositionally biased region" description="Polar residues" evidence="1">
    <location>
        <begin position="673"/>
        <end position="686"/>
    </location>
</feature>
<dbReference type="PANTHER" id="PTHR16124">
    <property type="entry name" value="MIS18-BINDING PROTEIN 1"/>
    <property type="match status" value="1"/>
</dbReference>
<evidence type="ECO:0000256" key="1">
    <source>
        <dbReference type="SAM" id="MobiDB-lite"/>
    </source>
</evidence>
<comment type="caution">
    <text evidence="3">The sequence shown here is derived from an EMBL/GenBank/DDBJ whole genome shotgun (WGS) entry which is preliminary data.</text>
</comment>
<feature type="compositionally biased region" description="Polar residues" evidence="1">
    <location>
        <begin position="721"/>
        <end position="742"/>
    </location>
</feature>
<feature type="region of interest" description="Disordered" evidence="1">
    <location>
        <begin position="69"/>
        <end position="136"/>
    </location>
</feature>
<dbReference type="InterPro" id="IPR015216">
    <property type="entry name" value="SANTA"/>
</dbReference>
<organism evidence="3 4">
    <name type="scientific">Stichopus japonicus</name>
    <name type="common">Sea cucumber</name>
    <dbReference type="NCBI Taxonomy" id="307972"/>
    <lineage>
        <taxon>Eukaryota</taxon>
        <taxon>Metazoa</taxon>
        <taxon>Echinodermata</taxon>
        <taxon>Eleutherozoa</taxon>
        <taxon>Echinozoa</taxon>
        <taxon>Holothuroidea</taxon>
        <taxon>Aspidochirotacea</taxon>
        <taxon>Aspidochirotida</taxon>
        <taxon>Stichopodidae</taxon>
        <taxon>Apostichopus</taxon>
    </lineage>
</organism>
<dbReference type="Proteomes" id="UP000230750">
    <property type="component" value="Unassembled WGS sequence"/>
</dbReference>
<sequence length="991" mass="111869">MADLFGKGSIDSTCTTSRFDNILYRSPGAKKFFNLPVRSHVSTFGSFSNESCDPNQRPFLSPLSQILKQKRRTQPSRGNDALQGSFTLNEENPPSSSPLTSPSKRSLVQKQTTTAITSQTSKDLESSVGKQIIDEEEERRTLEQAVIDWPYKTNPTDTPQTNDMDDLIAESIMEGWYLTQPRKRIIVIEGHRIGDPEGELWHSSAISERIKPRLLVTSSGSKYRLRGSMNIAMTLENGFSPDTVKRFLNGFPVDWKEIIQEQCLRKEEDNRIKSEKPVPSETKPEAKKRVARQEEKSSKPKKEVKSTPITGGKQQLPKSVISKGGSNRSKLLTPDTTKAFPKDTLTTPAAEFKTPNVISVDELKCTRSGRRVLPPLAYWTGERQRTNVRLDEVELIAGTTDHTHTSFNTPKLVGLKADTTVLEGSSVTSRVKQRHSARGSAKEQRSVDERRTTEARKTTKKSRRTKATRKESVSNDRAGKRGIRRDEPPTKKNKREKTSGFVPERTESSKTRASNRIKVNESTVGVKTKRRTEETESVSSESESELGQYWTRKSTRRTITRNRGIEEDLSTQNHCSGRGQSQTKKQGDVIGECDNKVVKVLEQTSDTESMKQARSQTRSIPTEKRKESLNFNLYGDILGILAKQKQRREEMKFQRRSSSSSPGSDPDVFDSGVNKSKLGTETTRNEASPEMPDESASRSNTRDRSSVGRRNFTRGKKSFRNDCTLTGSFQTTRGVRSSQDQTGSEHGDNKIASLRTEGENDGNEINKDTGKEVTRPASARTRTAQRNNERASDKENERGSDEWKEDEVERLESALRCIPGTSNDYWQRVSDKVGTRQIKECKAKKSSLLKADKVSGNTKKSTNETSRGPVTLNARKGTLRRKRQLRELAEHHNMGYEEDLLDNTPYKKTRRHKIPLCDGSDEESDDSIPCSKTPSLNMPNIEPFSTKKTPHPNWTPGLLQSVNRDKAEHYIYRMQKRKGRTRQKTTPWQEG</sequence>
<feature type="region of interest" description="Disordered" evidence="1">
    <location>
        <begin position="852"/>
        <end position="879"/>
    </location>
</feature>
<feature type="compositionally biased region" description="Polar residues" evidence="1">
    <location>
        <begin position="570"/>
        <end position="584"/>
    </location>
</feature>
<dbReference type="AlphaFoldDB" id="A0A2G8JY31"/>
<feature type="region of interest" description="Disordered" evidence="1">
    <location>
        <begin position="604"/>
        <end position="623"/>
    </location>
</feature>
<feature type="compositionally biased region" description="Polar residues" evidence="1">
    <location>
        <begin position="604"/>
        <end position="620"/>
    </location>
</feature>
<dbReference type="Gene3D" id="1.10.10.60">
    <property type="entry name" value="Homeodomain-like"/>
    <property type="match status" value="1"/>
</dbReference>
<keyword evidence="4" id="KW-1185">Reference proteome</keyword>
<feature type="region of interest" description="Disordered" evidence="1">
    <location>
        <begin position="916"/>
        <end position="961"/>
    </location>
</feature>
<evidence type="ECO:0000313" key="3">
    <source>
        <dbReference type="EMBL" id="PIK40643.1"/>
    </source>
</evidence>
<dbReference type="EMBL" id="MRZV01001099">
    <property type="protein sequence ID" value="PIK40643.1"/>
    <property type="molecule type" value="Genomic_DNA"/>
</dbReference>
<name>A0A2G8JY31_STIJA</name>
<feature type="region of interest" description="Disordered" evidence="1">
    <location>
        <begin position="270"/>
        <end position="342"/>
    </location>
</feature>
<dbReference type="STRING" id="307972.A0A2G8JY31"/>
<dbReference type="InterPro" id="IPR001005">
    <property type="entry name" value="SANT/Myb"/>
</dbReference>
<feature type="compositionally biased region" description="Basic and acidic residues" evidence="1">
    <location>
        <begin position="440"/>
        <end position="457"/>
    </location>
</feature>
<dbReference type="InterPro" id="IPR039110">
    <property type="entry name" value="KNL2-like"/>
</dbReference>
<feature type="compositionally biased region" description="Low complexity" evidence="1">
    <location>
        <begin position="657"/>
        <end position="672"/>
    </location>
</feature>
<feature type="compositionally biased region" description="Basic residues" evidence="1">
    <location>
        <begin position="458"/>
        <end position="467"/>
    </location>
</feature>
<reference evidence="3 4" key="1">
    <citation type="journal article" date="2017" name="PLoS Biol.">
        <title>The sea cucumber genome provides insights into morphological evolution and visceral regeneration.</title>
        <authorList>
            <person name="Zhang X."/>
            <person name="Sun L."/>
            <person name="Yuan J."/>
            <person name="Sun Y."/>
            <person name="Gao Y."/>
            <person name="Zhang L."/>
            <person name="Li S."/>
            <person name="Dai H."/>
            <person name="Hamel J.F."/>
            <person name="Liu C."/>
            <person name="Yu Y."/>
            <person name="Liu S."/>
            <person name="Lin W."/>
            <person name="Guo K."/>
            <person name="Jin S."/>
            <person name="Xu P."/>
            <person name="Storey K.B."/>
            <person name="Huan P."/>
            <person name="Zhang T."/>
            <person name="Zhou Y."/>
            <person name="Zhang J."/>
            <person name="Lin C."/>
            <person name="Li X."/>
            <person name="Xing L."/>
            <person name="Huo D."/>
            <person name="Sun M."/>
            <person name="Wang L."/>
            <person name="Mercier A."/>
            <person name="Li F."/>
            <person name="Yang H."/>
            <person name="Xiang J."/>
        </authorList>
    </citation>
    <scope>NUCLEOTIDE SEQUENCE [LARGE SCALE GENOMIC DNA]</scope>
    <source>
        <strain evidence="3">Shaxun</strain>
        <tissue evidence="3">Muscle</tissue>
    </source>
</reference>
<protein>
    <submittedName>
        <fullName evidence="3">Putative mis18-binding protein 1</fullName>
    </submittedName>
</protein>
<feature type="compositionally biased region" description="Basic and acidic residues" evidence="1">
    <location>
        <begin position="468"/>
        <end position="490"/>
    </location>
</feature>
<gene>
    <name evidence="3" type="ORF">BSL78_22496</name>
</gene>
<feature type="compositionally biased region" description="Basic and acidic residues" evidence="1">
    <location>
        <begin position="270"/>
        <end position="305"/>
    </location>
</feature>